<proteinExistence type="predicted"/>
<name>A0A6N1VDA5_9HYPH</name>
<organism evidence="1 2">
    <name type="scientific">Oricola thermophila</name>
    <dbReference type="NCBI Taxonomy" id="2742145"/>
    <lineage>
        <taxon>Bacteria</taxon>
        <taxon>Pseudomonadati</taxon>
        <taxon>Pseudomonadota</taxon>
        <taxon>Alphaproteobacteria</taxon>
        <taxon>Hyphomicrobiales</taxon>
        <taxon>Ahrensiaceae</taxon>
        <taxon>Oricola</taxon>
    </lineage>
</organism>
<accession>A0A6N1VDA5</accession>
<evidence type="ECO:0000313" key="2">
    <source>
        <dbReference type="Proteomes" id="UP000509367"/>
    </source>
</evidence>
<dbReference type="AlphaFoldDB" id="A0A6N1VDA5"/>
<reference evidence="1 2" key="1">
    <citation type="submission" date="2020-06" db="EMBL/GenBank/DDBJ databases">
        <title>Oricola thermophila sp. nov. isolated from a tidal sediments.</title>
        <authorList>
            <person name="Kwon K.K."/>
            <person name="Yang S.-H."/>
            <person name="Park M.-J."/>
        </authorList>
    </citation>
    <scope>NUCLEOTIDE SEQUENCE [LARGE SCALE GENOMIC DNA]</scope>
    <source>
        <strain evidence="1 2">MEBiC13590</strain>
    </source>
</reference>
<dbReference type="KEGG" id="orm:HTY61_10710"/>
<dbReference type="RefSeq" id="WP_175276779.1">
    <property type="nucleotide sequence ID" value="NZ_CP054836.1"/>
</dbReference>
<sequence length="72" mass="8269">MAFEGLITRLNMMFNEMENQPEDAHELLEQIHMELSRLKATGQPLPQDLLDFEARLNAEFEKRGISPGAARQ</sequence>
<evidence type="ECO:0000313" key="1">
    <source>
        <dbReference type="EMBL" id="QKV18886.1"/>
    </source>
</evidence>
<protein>
    <submittedName>
        <fullName evidence="1">Uncharacterized protein</fullName>
    </submittedName>
</protein>
<dbReference type="Proteomes" id="UP000509367">
    <property type="component" value="Chromosome"/>
</dbReference>
<dbReference type="EMBL" id="CP054836">
    <property type="protein sequence ID" value="QKV18886.1"/>
    <property type="molecule type" value="Genomic_DNA"/>
</dbReference>
<gene>
    <name evidence="1" type="ORF">HTY61_10710</name>
</gene>
<keyword evidence="2" id="KW-1185">Reference proteome</keyword>